<dbReference type="Proteomes" id="UP000193978">
    <property type="component" value="Chromosome"/>
</dbReference>
<evidence type="ECO:0000313" key="2">
    <source>
        <dbReference type="EMBL" id="ARN80683.1"/>
    </source>
</evidence>
<gene>
    <name evidence="2" type="ORF">B1812_05900</name>
</gene>
<organism evidence="2 3">
    <name type="scientific">Methylocystis bryophila</name>
    <dbReference type="NCBI Taxonomy" id="655015"/>
    <lineage>
        <taxon>Bacteria</taxon>
        <taxon>Pseudomonadati</taxon>
        <taxon>Pseudomonadota</taxon>
        <taxon>Alphaproteobacteria</taxon>
        <taxon>Hyphomicrobiales</taxon>
        <taxon>Methylocystaceae</taxon>
        <taxon>Methylocystis</taxon>
    </lineage>
</organism>
<accession>A0A1W6MSS9</accession>
<proteinExistence type="predicted"/>
<sequence>MTKTPYLNPDDRQDLSQFVNDLVDAALAPPPPPRRRVPQRRPQPEDVRPALVAMFRAAGCDPWSDALASEQIEALKLRAGREQIQARRQVAAAPAMPGGHFDAAPGPSGIQRIGSAR</sequence>
<dbReference type="EMBL" id="CP019948">
    <property type="protein sequence ID" value="ARN80683.1"/>
    <property type="molecule type" value="Genomic_DNA"/>
</dbReference>
<evidence type="ECO:0000256" key="1">
    <source>
        <dbReference type="SAM" id="MobiDB-lite"/>
    </source>
</evidence>
<protein>
    <submittedName>
        <fullName evidence="2">Uncharacterized protein</fullName>
    </submittedName>
</protein>
<name>A0A1W6MSS9_9HYPH</name>
<feature type="region of interest" description="Disordered" evidence="1">
    <location>
        <begin position="25"/>
        <end position="46"/>
    </location>
</feature>
<reference evidence="2 3" key="1">
    <citation type="submission" date="2017-02" db="EMBL/GenBank/DDBJ databases">
        <authorList>
            <person name="Peterson S.W."/>
        </authorList>
    </citation>
    <scope>NUCLEOTIDE SEQUENCE [LARGE SCALE GENOMIC DNA]</scope>
    <source>
        <strain evidence="2 3">S285</strain>
    </source>
</reference>
<feature type="region of interest" description="Disordered" evidence="1">
    <location>
        <begin position="92"/>
        <end position="117"/>
    </location>
</feature>
<dbReference type="AlphaFoldDB" id="A0A1W6MSS9"/>
<evidence type="ECO:0000313" key="3">
    <source>
        <dbReference type="Proteomes" id="UP000193978"/>
    </source>
</evidence>
<dbReference type="KEGG" id="mbry:B1812_05900"/>
<dbReference type="STRING" id="655015.B1812_05900"/>
<keyword evidence="3" id="KW-1185">Reference proteome</keyword>
<dbReference type="RefSeq" id="WP_085770757.1">
    <property type="nucleotide sequence ID" value="NZ_AP027149.1"/>
</dbReference>